<keyword evidence="3 6" id="KW-0812">Transmembrane</keyword>
<evidence type="ECO:0000313" key="7">
    <source>
        <dbReference type="EMBL" id="MFC7371577.1"/>
    </source>
</evidence>
<proteinExistence type="predicted"/>
<protein>
    <recommendedName>
        <fullName evidence="9">ABC transmembrane type-1 domain-containing protein</fullName>
    </recommendedName>
</protein>
<keyword evidence="8" id="KW-1185">Reference proteome</keyword>
<evidence type="ECO:0000256" key="3">
    <source>
        <dbReference type="ARBA" id="ARBA00022692"/>
    </source>
</evidence>
<evidence type="ECO:0000256" key="1">
    <source>
        <dbReference type="ARBA" id="ARBA00004141"/>
    </source>
</evidence>
<evidence type="ECO:0008006" key="9">
    <source>
        <dbReference type="Google" id="ProtNLM"/>
    </source>
</evidence>
<evidence type="ECO:0000256" key="5">
    <source>
        <dbReference type="ARBA" id="ARBA00023136"/>
    </source>
</evidence>
<gene>
    <name evidence="7" type="ORF">ACFQPF_07805</name>
</gene>
<dbReference type="Proteomes" id="UP001596549">
    <property type="component" value="Unassembled WGS sequence"/>
</dbReference>
<feature type="transmembrane region" description="Helical" evidence="6">
    <location>
        <begin position="7"/>
        <end position="27"/>
    </location>
</feature>
<comment type="subcellular location">
    <subcellularLocation>
        <location evidence="1">Membrane</location>
        <topology evidence="1">Multi-pass membrane protein</topology>
    </subcellularLocation>
</comment>
<dbReference type="InterPro" id="IPR035906">
    <property type="entry name" value="MetI-like_sf"/>
</dbReference>
<dbReference type="CDD" id="cd06261">
    <property type="entry name" value="TM_PBP2"/>
    <property type="match status" value="1"/>
</dbReference>
<feature type="transmembrane region" description="Helical" evidence="6">
    <location>
        <begin position="39"/>
        <end position="60"/>
    </location>
</feature>
<comment type="caution">
    <text evidence="7">The sequence shown here is derived from an EMBL/GenBank/DDBJ whole genome shotgun (WGS) entry which is preliminary data.</text>
</comment>
<organism evidence="7 8">
    <name type="scientific">Fictibacillus iocasae</name>
    <dbReference type="NCBI Taxonomy" id="2715437"/>
    <lineage>
        <taxon>Bacteria</taxon>
        <taxon>Bacillati</taxon>
        <taxon>Bacillota</taxon>
        <taxon>Bacilli</taxon>
        <taxon>Bacillales</taxon>
        <taxon>Fictibacillaceae</taxon>
        <taxon>Fictibacillus</taxon>
    </lineage>
</organism>
<name>A0ABW2NP67_9BACL</name>
<dbReference type="InterPro" id="IPR000515">
    <property type="entry name" value="MetI-like"/>
</dbReference>
<feature type="transmembrane region" description="Helical" evidence="6">
    <location>
        <begin position="157"/>
        <end position="180"/>
    </location>
</feature>
<dbReference type="Gene3D" id="1.10.3720.10">
    <property type="entry name" value="MetI-like"/>
    <property type="match status" value="1"/>
</dbReference>
<reference evidence="8" key="1">
    <citation type="journal article" date="2019" name="Int. J. Syst. Evol. Microbiol.">
        <title>The Global Catalogue of Microorganisms (GCM) 10K type strain sequencing project: providing services to taxonomists for standard genome sequencing and annotation.</title>
        <authorList>
            <consortium name="The Broad Institute Genomics Platform"/>
            <consortium name="The Broad Institute Genome Sequencing Center for Infectious Disease"/>
            <person name="Wu L."/>
            <person name="Ma J."/>
        </authorList>
    </citation>
    <scope>NUCLEOTIDE SEQUENCE [LARGE SCALE GENOMIC DNA]</scope>
    <source>
        <strain evidence="8">NBRC 106396</strain>
    </source>
</reference>
<dbReference type="EMBL" id="JBHTCP010000013">
    <property type="protein sequence ID" value="MFC7371577.1"/>
    <property type="molecule type" value="Genomic_DNA"/>
</dbReference>
<keyword evidence="4 6" id="KW-1133">Transmembrane helix</keyword>
<accession>A0ABW2NP67</accession>
<keyword evidence="2" id="KW-0813">Transport</keyword>
<dbReference type="PANTHER" id="PTHR43839">
    <property type="entry name" value="OPPC IN A BINDING PROTEIN-DEPENDENT TRANSPORT SYSTEM"/>
    <property type="match status" value="1"/>
</dbReference>
<evidence type="ECO:0000256" key="6">
    <source>
        <dbReference type="SAM" id="Phobius"/>
    </source>
</evidence>
<evidence type="ECO:0000313" key="8">
    <source>
        <dbReference type="Proteomes" id="UP001596549"/>
    </source>
</evidence>
<evidence type="ECO:0000256" key="2">
    <source>
        <dbReference type="ARBA" id="ARBA00022448"/>
    </source>
</evidence>
<keyword evidence="5 6" id="KW-0472">Membrane</keyword>
<sequence length="219" mass="24942">MESWFDSFTVVPMTMIAYFLLSSVLTFENGTIPPPFYQRVGFELFILFLLAVPTVAFFIANETKQLLRDEYVSVSRILGGTGLHILKKHVFRQLFPVLMILFMQQFVQTLIILVHLGVLQLFFGGTIVFFGGEVDSISHEWTGLLGMYYQSFMAHPWVPLIPMIFFSLTIISGNFILAGVEKAYQTAKQLRGKSDETVLEERPSAGKFTFLEERMKSAN</sequence>
<evidence type="ECO:0000256" key="4">
    <source>
        <dbReference type="ARBA" id="ARBA00022989"/>
    </source>
</evidence>
<feature type="transmembrane region" description="Helical" evidence="6">
    <location>
        <begin position="94"/>
        <end position="123"/>
    </location>
</feature>
<dbReference type="PANTHER" id="PTHR43839:SF3">
    <property type="entry name" value="OLIGOPEPTIDE ABC TRANSPORTER, PERMEASE PROTEIN"/>
    <property type="match status" value="1"/>
</dbReference>
<dbReference type="RefSeq" id="WP_379748273.1">
    <property type="nucleotide sequence ID" value="NZ_JBHTCP010000013.1"/>
</dbReference>